<proteinExistence type="predicted"/>
<dbReference type="Proteomes" id="UP000325933">
    <property type="component" value="Unassembled WGS sequence"/>
</dbReference>
<organism evidence="2 3">
    <name type="scientific">Sphingobium limneticum</name>
    <dbReference type="NCBI Taxonomy" id="1007511"/>
    <lineage>
        <taxon>Bacteria</taxon>
        <taxon>Pseudomonadati</taxon>
        <taxon>Pseudomonadota</taxon>
        <taxon>Alphaproteobacteria</taxon>
        <taxon>Sphingomonadales</taxon>
        <taxon>Sphingomonadaceae</taxon>
        <taxon>Sphingobium</taxon>
    </lineage>
</organism>
<dbReference type="AlphaFoldDB" id="A0A5J5I5M2"/>
<dbReference type="SUPFAM" id="SSF143081">
    <property type="entry name" value="BB1717-like"/>
    <property type="match status" value="1"/>
</dbReference>
<dbReference type="EMBL" id="VYQB01000003">
    <property type="protein sequence ID" value="KAA9019614.1"/>
    <property type="molecule type" value="Genomic_DNA"/>
</dbReference>
<gene>
    <name evidence="2" type="ORF">F4U95_05015</name>
    <name evidence="1" type="ORF">F4U96_05015</name>
</gene>
<dbReference type="InterPro" id="IPR036590">
    <property type="entry name" value="SRAP-like"/>
</dbReference>
<evidence type="ECO:0000313" key="1">
    <source>
        <dbReference type="EMBL" id="KAA9019614.1"/>
    </source>
</evidence>
<accession>A0A5J5I5M2</accession>
<dbReference type="Proteomes" id="UP000326364">
    <property type="component" value="Unassembled WGS sequence"/>
</dbReference>
<comment type="caution">
    <text evidence="2">The sequence shown here is derived from an EMBL/GenBank/DDBJ whole genome shotgun (WGS) entry which is preliminary data.</text>
</comment>
<evidence type="ECO:0000313" key="4">
    <source>
        <dbReference type="Proteomes" id="UP000326364"/>
    </source>
</evidence>
<sequence length="193" mass="21372">MTAAIGPLWGQSGQSQLKPEFQSQMCISFLTTAKGIELPEGMPARPEHPDFVNMGNEVAFARVWGGEMEWKPLRFGLTPEQSNGKSLVTTATEEALETKEQWTRMIRQRCVIPVKGHRWSPKQDWVRRPSGWALGFWDTDEGGGAALISELKGEQRSLVLVDAVTAGAWLVAKQWDALKVLRGAERLPVAMAA</sequence>
<reference evidence="3 4" key="1">
    <citation type="submission" date="2019-09" db="EMBL/GenBank/DDBJ databases">
        <authorList>
            <person name="Feng G."/>
        </authorList>
    </citation>
    <scope>NUCLEOTIDE SEQUENCE [LARGE SCALE GENOMIC DNA]</scope>
    <source>
        <strain evidence="2 3">KACC 19283</strain>
        <strain evidence="1 4">KACC 19284</strain>
    </source>
</reference>
<name>A0A5J5I5M2_9SPHN</name>
<keyword evidence="4" id="KW-1185">Reference proteome</keyword>
<dbReference type="Gene3D" id="3.90.1680.10">
    <property type="entry name" value="SOS response associated peptidase-like"/>
    <property type="match status" value="1"/>
</dbReference>
<dbReference type="EMBL" id="VYQA01000003">
    <property type="protein sequence ID" value="KAA9032072.1"/>
    <property type="molecule type" value="Genomic_DNA"/>
</dbReference>
<evidence type="ECO:0000313" key="2">
    <source>
        <dbReference type="EMBL" id="KAA9032072.1"/>
    </source>
</evidence>
<protein>
    <submittedName>
        <fullName evidence="2">Uncharacterized protein</fullName>
    </submittedName>
</protein>
<dbReference type="RefSeq" id="WP_150424822.1">
    <property type="nucleotide sequence ID" value="NZ_VYQA01000003.1"/>
</dbReference>
<evidence type="ECO:0000313" key="3">
    <source>
        <dbReference type="Proteomes" id="UP000325933"/>
    </source>
</evidence>